<feature type="compositionally biased region" description="Basic and acidic residues" evidence="1">
    <location>
        <begin position="23"/>
        <end position="36"/>
    </location>
</feature>
<comment type="caution">
    <text evidence="2">The sequence shown here is derived from an EMBL/GenBank/DDBJ whole genome shotgun (WGS) entry which is preliminary data.</text>
</comment>
<keyword evidence="3" id="KW-1185">Reference proteome</keyword>
<feature type="compositionally biased region" description="Basic and acidic residues" evidence="1">
    <location>
        <begin position="317"/>
        <end position="332"/>
    </location>
</feature>
<feature type="region of interest" description="Disordered" evidence="1">
    <location>
        <begin position="1"/>
        <end position="42"/>
    </location>
</feature>
<evidence type="ECO:0000313" key="3">
    <source>
        <dbReference type="Proteomes" id="UP000635565"/>
    </source>
</evidence>
<feature type="region of interest" description="Disordered" evidence="1">
    <location>
        <begin position="313"/>
        <end position="338"/>
    </location>
</feature>
<sequence>MPKKTSQGDGQPPHRRRPGRPRRTPEQLDIAKERRIPRSQKGRLKFRPGDAHALDIQMQEARNYRHLIAAKVEQLQALVAALDASQDDPGVAMSEQEAALKSFLWTVYADHKHRDHILATFLAIRRARLLAKLEAAGTALEMAASLLAPDEHLFAELRAAVEQQRQEAASMRPPAPTRQDENGEHQTAALLRVTGPTEETVRDQLDAIRAEYQDNPIKRIDHRHIYGDSQAARRQLDAFNAHIKTIRAAISPAIGWFESFYIEKVRLSQEARAYLRKGKDIPPGVDLFEGIIYGPYLKYRWQEESDGAQYTIQMGRIDGRSPQDEEKQERGSEPWPSL</sequence>
<dbReference type="Proteomes" id="UP000635565">
    <property type="component" value="Unassembled WGS sequence"/>
</dbReference>
<protein>
    <submittedName>
        <fullName evidence="2">Uncharacterized protein</fullName>
    </submittedName>
</protein>
<proteinExistence type="predicted"/>
<accession>A0ABQ3VSZ6</accession>
<dbReference type="RefSeq" id="WP_201365855.1">
    <property type="nucleotide sequence ID" value="NZ_BNJJ01000022.1"/>
</dbReference>
<reference evidence="2 3" key="1">
    <citation type="journal article" date="2021" name="Int. J. Syst. Evol. Microbiol.">
        <title>Reticulibacter mediterranei gen. nov., sp. nov., within the new family Reticulibacteraceae fam. nov., and Ktedonospora formicarum gen. nov., sp. nov., Ktedonobacter robiniae sp. nov., Dictyobacter formicarum sp. nov. and Dictyobacter arantiisoli sp. nov., belonging to the class Ktedonobacteria.</title>
        <authorList>
            <person name="Yabe S."/>
            <person name="Zheng Y."/>
            <person name="Wang C.M."/>
            <person name="Sakai Y."/>
            <person name="Abe K."/>
            <person name="Yokota A."/>
            <person name="Donadio S."/>
            <person name="Cavaletti L."/>
            <person name="Monciardini P."/>
        </authorList>
    </citation>
    <scope>NUCLEOTIDE SEQUENCE [LARGE SCALE GENOMIC DNA]</scope>
    <source>
        <strain evidence="2 3">SOSP1-9</strain>
    </source>
</reference>
<evidence type="ECO:0000256" key="1">
    <source>
        <dbReference type="SAM" id="MobiDB-lite"/>
    </source>
</evidence>
<gene>
    <name evidence="2" type="ORF">KSZ_62520</name>
</gene>
<name>A0ABQ3VSZ6_9CHLR</name>
<evidence type="ECO:0000313" key="2">
    <source>
        <dbReference type="EMBL" id="GHO88246.1"/>
    </source>
</evidence>
<organism evidence="2 3">
    <name type="scientific">Dictyobacter formicarum</name>
    <dbReference type="NCBI Taxonomy" id="2778368"/>
    <lineage>
        <taxon>Bacteria</taxon>
        <taxon>Bacillati</taxon>
        <taxon>Chloroflexota</taxon>
        <taxon>Ktedonobacteria</taxon>
        <taxon>Ktedonobacterales</taxon>
        <taxon>Dictyobacteraceae</taxon>
        <taxon>Dictyobacter</taxon>
    </lineage>
</organism>
<dbReference type="EMBL" id="BNJJ01000022">
    <property type="protein sequence ID" value="GHO88246.1"/>
    <property type="molecule type" value="Genomic_DNA"/>
</dbReference>
<feature type="region of interest" description="Disordered" evidence="1">
    <location>
        <begin position="164"/>
        <end position="183"/>
    </location>
</feature>
<feature type="compositionally biased region" description="Basic residues" evidence="1">
    <location>
        <begin position="13"/>
        <end position="22"/>
    </location>
</feature>